<evidence type="ECO:0000313" key="1">
    <source>
        <dbReference type="EMBL" id="KAL3571541.1"/>
    </source>
</evidence>
<protein>
    <submittedName>
        <fullName evidence="1">Uncharacterized protein</fullName>
    </submittedName>
</protein>
<dbReference type="Proteomes" id="UP000309997">
    <property type="component" value="Unassembled WGS sequence"/>
</dbReference>
<sequence length="313" mass="34813">MKVLGMDFGCATGSLRDGKFPDKDCLLPLISKLLGYAIVAASTTVKVPQIMKILKNKSVRGLSVVGFELEVVGYTIALAYCLHKGLPFSAYGELAFLLIQAIILVAIIYYFSQPVRTTTWIRALLYCAVAPTILAGQIEPFLFEALYASQHAIFLFARIPQIWENFSNKSTGELSFLTCFMNFGGGLVRVFTSMQEKAPTSVRQNFINGYVFEFSMFMKVINEYGHGFESITLKMIFLLEIFLSNTHTLMPVPFLCPLCVFRIVSVLNSYAVVLGSLLGESMESDGALHGNARGGLRMLESYTRLVITYMRTL</sequence>
<name>A0ACC4AZ75_POPAL</name>
<organism evidence="1 2">
    <name type="scientific">Populus alba</name>
    <name type="common">White poplar</name>
    <dbReference type="NCBI Taxonomy" id="43335"/>
    <lineage>
        <taxon>Eukaryota</taxon>
        <taxon>Viridiplantae</taxon>
        <taxon>Streptophyta</taxon>
        <taxon>Embryophyta</taxon>
        <taxon>Tracheophyta</taxon>
        <taxon>Spermatophyta</taxon>
        <taxon>Magnoliopsida</taxon>
        <taxon>eudicotyledons</taxon>
        <taxon>Gunneridae</taxon>
        <taxon>Pentapetalae</taxon>
        <taxon>rosids</taxon>
        <taxon>fabids</taxon>
        <taxon>Malpighiales</taxon>
        <taxon>Salicaceae</taxon>
        <taxon>Saliceae</taxon>
        <taxon>Populus</taxon>
    </lineage>
</organism>
<comment type="caution">
    <text evidence="1">The sequence shown here is derived from an EMBL/GenBank/DDBJ whole genome shotgun (WGS) entry which is preliminary data.</text>
</comment>
<dbReference type="EMBL" id="RCHU02000014">
    <property type="protein sequence ID" value="KAL3571541.1"/>
    <property type="molecule type" value="Genomic_DNA"/>
</dbReference>
<reference evidence="1 2" key="1">
    <citation type="journal article" date="2024" name="Plant Biotechnol. J.">
        <title>Genome and CRISPR/Cas9 system of a widespread forest tree (Populus alba) in the world.</title>
        <authorList>
            <person name="Liu Y.J."/>
            <person name="Jiang P.F."/>
            <person name="Han X.M."/>
            <person name="Li X.Y."/>
            <person name="Wang H.M."/>
            <person name="Wang Y.J."/>
            <person name="Wang X.X."/>
            <person name="Zeng Q.Y."/>
        </authorList>
    </citation>
    <scope>NUCLEOTIDE SEQUENCE [LARGE SCALE GENOMIC DNA]</scope>
    <source>
        <strain evidence="2">cv. PAL-ZL1</strain>
    </source>
</reference>
<keyword evidence="2" id="KW-1185">Reference proteome</keyword>
<proteinExistence type="predicted"/>
<accession>A0ACC4AZ75</accession>
<gene>
    <name evidence="1" type="ORF">D5086_025445</name>
</gene>
<evidence type="ECO:0000313" key="2">
    <source>
        <dbReference type="Proteomes" id="UP000309997"/>
    </source>
</evidence>